<sequence length="47" mass="5302">GRPAPGGARRRRLRRGRPPRHRQPAGRAGLRPAGRRRRAAPPRPPRL</sequence>
<reference evidence="2" key="1">
    <citation type="submission" date="2020-02" db="EMBL/GenBank/DDBJ databases">
        <authorList>
            <person name="Meier V. D."/>
        </authorList>
    </citation>
    <scope>NUCLEOTIDE SEQUENCE</scope>
    <source>
        <strain evidence="2">AVDCRST_MAG35</strain>
    </source>
</reference>
<proteinExistence type="predicted"/>
<feature type="non-terminal residue" evidence="2">
    <location>
        <position position="1"/>
    </location>
</feature>
<feature type="compositionally biased region" description="Basic residues" evidence="1">
    <location>
        <begin position="33"/>
        <end position="47"/>
    </location>
</feature>
<feature type="non-terminal residue" evidence="2">
    <location>
        <position position="47"/>
    </location>
</feature>
<feature type="compositionally biased region" description="Basic residues" evidence="1">
    <location>
        <begin position="8"/>
        <end position="24"/>
    </location>
</feature>
<feature type="region of interest" description="Disordered" evidence="1">
    <location>
        <begin position="1"/>
        <end position="47"/>
    </location>
</feature>
<evidence type="ECO:0000313" key="2">
    <source>
        <dbReference type="EMBL" id="CAA9412154.1"/>
    </source>
</evidence>
<gene>
    <name evidence="2" type="ORF">AVDCRST_MAG35-1494</name>
</gene>
<evidence type="ECO:0000256" key="1">
    <source>
        <dbReference type="SAM" id="MobiDB-lite"/>
    </source>
</evidence>
<organism evidence="2">
    <name type="scientific">uncultured Quadrisphaera sp</name>
    <dbReference type="NCBI Taxonomy" id="904978"/>
    <lineage>
        <taxon>Bacteria</taxon>
        <taxon>Bacillati</taxon>
        <taxon>Actinomycetota</taxon>
        <taxon>Actinomycetes</taxon>
        <taxon>Kineosporiales</taxon>
        <taxon>Kineosporiaceae</taxon>
        <taxon>Quadrisphaera</taxon>
        <taxon>environmental samples</taxon>
    </lineage>
</organism>
<dbReference type="EMBL" id="CADCUY010000303">
    <property type="protein sequence ID" value="CAA9412154.1"/>
    <property type="molecule type" value="Genomic_DNA"/>
</dbReference>
<name>A0A6J4PCK2_9ACTN</name>
<dbReference type="AlphaFoldDB" id="A0A6J4PCK2"/>
<accession>A0A6J4PCK2</accession>
<protein>
    <submittedName>
        <fullName evidence="2">Uncharacterized protein</fullName>
    </submittedName>
</protein>